<dbReference type="eggNOG" id="KOG0289">
    <property type="taxonomic scope" value="Eukaryota"/>
</dbReference>
<feature type="region of interest" description="Disordered" evidence="5">
    <location>
        <begin position="1"/>
        <end position="47"/>
    </location>
</feature>
<feature type="compositionally biased region" description="Basic and acidic residues" evidence="5">
    <location>
        <begin position="1"/>
        <end position="18"/>
    </location>
</feature>
<proteinExistence type="inferred from homology"/>
<reference evidence="6" key="2">
    <citation type="submission" date="2018-05" db="EMBL/GenBank/DDBJ databases">
        <title>OgluRS3 (Oryza glumaepatula Reference Sequence Version 3).</title>
        <authorList>
            <person name="Zhang J."/>
            <person name="Kudrna D."/>
            <person name="Lee S."/>
            <person name="Talag J."/>
            <person name="Welchert J."/>
            <person name="Wing R.A."/>
        </authorList>
    </citation>
    <scope>NUCLEOTIDE SEQUENCE [LARGE SCALE GENOMIC DNA]</scope>
</reference>
<protein>
    <recommendedName>
        <fullName evidence="4">Pre-mRNA-processing factor 19</fullName>
        <ecNumber evidence="4">2.3.2.27</ecNumber>
    </recommendedName>
</protein>
<comment type="function">
    <text evidence="4">Ubiquitin-protein ligase which is mainly involved pre-mRNA splicing and DNA repair. Required for pre-mRNA splicing as component of the spliceosome.</text>
</comment>
<keyword evidence="4" id="KW-0234">DNA repair</keyword>
<comment type="subcellular location">
    <subcellularLocation>
        <location evidence="4">Nucleus</location>
    </subcellularLocation>
</comment>
<dbReference type="Proteomes" id="UP000026961">
    <property type="component" value="Chromosome 3"/>
</dbReference>
<dbReference type="GO" id="GO:0071006">
    <property type="term" value="C:U2-type catalytic step 1 spliceosome"/>
    <property type="evidence" value="ECO:0007669"/>
    <property type="project" value="TreeGrafter"/>
</dbReference>
<comment type="similarity">
    <text evidence="4">Belongs to the WD repeat PRP19 family.</text>
</comment>
<comment type="pathway">
    <text evidence="4">Protein modification; protein ubiquitination.</text>
</comment>
<evidence type="ECO:0000256" key="2">
    <source>
        <dbReference type="ARBA" id="ARBA00022737"/>
    </source>
</evidence>
<dbReference type="AlphaFoldDB" id="A0A0D9Z8X9"/>
<dbReference type="GO" id="GO:0070534">
    <property type="term" value="P:protein K63-linked ubiquitination"/>
    <property type="evidence" value="ECO:0007669"/>
    <property type="project" value="UniProtKB-UniRule"/>
</dbReference>
<keyword evidence="4" id="KW-0833">Ubl conjugation pathway</keyword>
<evidence type="ECO:0000256" key="5">
    <source>
        <dbReference type="SAM" id="MobiDB-lite"/>
    </source>
</evidence>
<dbReference type="GO" id="GO:0005737">
    <property type="term" value="C:cytoplasm"/>
    <property type="evidence" value="ECO:0007669"/>
    <property type="project" value="TreeGrafter"/>
</dbReference>
<evidence type="ECO:0000313" key="7">
    <source>
        <dbReference type="Proteomes" id="UP000026961"/>
    </source>
</evidence>
<organism evidence="6">
    <name type="scientific">Oryza glumipatula</name>
    <dbReference type="NCBI Taxonomy" id="40148"/>
    <lineage>
        <taxon>Eukaryota</taxon>
        <taxon>Viridiplantae</taxon>
        <taxon>Streptophyta</taxon>
        <taxon>Embryophyta</taxon>
        <taxon>Tracheophyta</taxon>
        <taxon>Spermatophyta</taxon>
        <taxon>Magnoliopsida</taxon>
        <taxon>Liliopsida</taxon>
        <taxon>Poales</taxon>
        <taxon>Poaceae</taxon>
        <taxon>BOP clade</taxon>
        <taxon>Oryzoideae</taxon>
        <taxon>Oryzeae</taxon>
        <taxon>Oryzinae</taxon>
        <taxon>Oryza</taxon>
    </lineage>
</organism>
<keyword evidence="4" id="KW-0227">DNA damage</keyword>
<dbReference type="InterPro" id="IPR015943">
    <property type="entry name" value="WD40/YVTN_repeat-like_dom_sf"/>
</dbReference>
<keyword evidence="4" id="KW-0808">Transferase</keyword>
<keyword evidence="1 3" id="KW-0853">WD repeat</keyword>
<comment type="subunit">
    <text evidence="4">Homotetramer.</text>
</comment>
<dbReference type="InterPro" id="IPR001680">
    <property type="entry name" value="WD40_rpt"/>
</dbReference>
<dbReference type="SUPFAM" id="SSF50978">
    <property type="entry name" value="WD40 repeat-like"/>
    <property type="match status" value="1"/>
</dbReference>
<dbReference type="GO" id="GO:0000398">
    <property type="term" value="P:mRNA splicing, via spliceosome"/>
    <property type="evidence" value="ECO:0007669"/>
    <property type="project" value="InterPro"/>
</dbReference>
<keyword evidence="4" id="KW-0508">mRNA splicing</keyword>
<dbReference type="InterPro" id="IPR036322">
    <property type="entry name" value="WD40_repeat_dom_sf"/>
</dbReference>
<sequence length="256" mass="27628">MSEKTSREGLRDGRDARTAGENSTGVDRDHGQRHCGPRGRHNGNPELDGVDACSMTIGCRSRCSQALERVEAVTVNSTHKHFVGKGSGQEGYTSASFHPDDLILGTGTTDAIVKLWDFRTSNAVNMLGHVGPVTAMSFSNNGYYLATAALDGVKLWDIRILRNLMTLSPYDSNTPTNAVEFDFTGSYLAIGGSYIRVYHVPNFMAESNLTKALPDQSETGKVTCVKFGADATYIAIGSKDANLRIFGIQSCHLAAQ</sequence>
<dbReference type="EC" id="2.3.2.27" evidence="4"/>
<dbReference type="Gene3D" id="2.130.10.10">
    <property type="entry name" value="YVTN repeat-like/Quinoprotein amine dehydrogenase"/>
    <property type="match status" value="1"/>
</dbReference>
<dbReference type="STRING" id="40148.A0A0D9Z8X9"/>
<name>A0A0D9Z8X9_9ORYZ</name>
<dbReference type="Pfam" id="PF00400">
    <property type="entry name" value="WD40"/>
    <property type="match status" value="3"/>
</dbReference>
<evidence type="ECO:0000256" key="4">
    <source>
        <dbReference type="RuleBase" id="RU367101"/>
    </source>
</evidence>
<dbReference type="Gramene" id="OGLUM03G22270.1">
    <property type="protein sequence ID" value="OGLUM03G22270.1"/>
    <property type="gene ID" value="OGLUM03G22270"/>
</dbReference>
<dbReference type="PROSITE" id="PS50082">
    <property type="entry name" value="WD_REPEATS_2"/>
    <property type="match status" value="1"/>
</dbReference>
<keyword evidence="4" id="KW-0747">Spliceosome</keyword>
<dbReference type="PANTHER" id="PTHR43995:SF1">
    <property type="entry name" value="PRE-MRNA-PROCESSING FACTOR 19"/>
    <property type="match status" value="1"/>
</dbReference>
<keyword evidence="2" id="KW-0677">Repeat</keyword>
<dbReference type="InterPro" id="IPR038959">
    <property type="entry name" value="Prp19"/>
</dbReference>
<dbReference type="GO" id="GO:0061630">
    <property type="term" value="F:ubiquitin protein ligase activity"/>
    <property type="evidence" value="ECO:0007669"/>
    <property type="project" value="UniProtKB-UniRule"/>
</dbReference>
<keyword evidence="7" id="KW-1185">Reference proteome</keyword>
<accession>A0A0D9Z8X9</accession>
<comment type="catalytic activity">
    <reaction evidence="4">
        <text>S-ubiquitinyl-[E2 ubiquitin-conjugating enzyme]-L-cysteine + [acceptor protein]-L-lysine = [E2 ubiquitin-conjugating enzyme]-L-cysteine + N(6)-ubiquitinyl-[acceptor protein]-L-lysine.</text>
        <dbReference type="EC" id="2.3.2.27"/>
    </reaction>
</comment>
<evidence type="ECO:0000256" key="3">
    <source>
        <dbReference type="PROSITE-ProRule" id="PRU00221"/>
    </source>
</evidence>
<dbReference type="PROSITE" id="PS00678">
    <property type="entry name" value="WD_REPEATS_1"/>
    <property type="match status" value="1"/>
</dbReference>
<dbReference type="HOGENOM" id="CLU_1087317_0_0_1"/>
<evidence type="ECO:0000313" key="6">
    <source>
        <dbReference type="EnsemblPlants" id="OGLUM03G22270.1"/>
    </source>
</evidence>
<reference evidence="6" key="1">
    <citation type="submission" date="2015-04" db="UniProtKB">
        <authorList>
            <consortium name="EnsemblPlants"/>
        </authorList>
    </citation>
    <scope>IDENTIFICATION</scope>
</reference>
<keyword evidence="4" id="KW-0539">Nucleus</keyword>
<evidence type="ECO:0000256" key="1">
    <source>
        <dbReference type="ARBA" id="ARBA00022574"/>
    </source>
</evidence>
<keyword evidence="4" id="KW-0507">mRNA processing</keyword>
<dbReference type="PANTHER" id="PTHR43995">
    <property type="entry name" value="PRE-MRNA-PROCESSING FACTOR 19"/>
    <property type="match status" value="1"/>
</dbReference>
<dbReference type="SMART" id="SM00320">
    <property type="entry name" value="WD40"/>
    <property type="match status" value="4"/>
</dbReference>
<dbReference type="UniPathway" id="UPA00143"/>
<dbReference type="GO" id="GO:0006281">
    <property type="term" value="P:DNA repair"/>
    <property type="evidence" value="ECO:0007669"/>
    <property type="project" value="UniProtKB-KW"/>
</dbReference>
<dbReference type="InterPro" id="IPR019775">
    <property type="entry name" value="WD40_repeat_CS"/>
</dbReference>
<feature type="repeat" description="WD" evidence="3">
    <location>
        <begin position="93"/>
        <end position="126"/>
    </location>
</feature>
<dbReference type="EnsemblPlants" id="OGLUM03G22270.1">
    <property type="protein sequence ID" value="OGLUM03G22270.1"/>
    <property type="gene ID" value="OGLUM03G22270"/>
</dbReference>
<dbReference type="GO" id="GO:0000974">
    <property type="term" value="C:Prp19 complex"/>
    <property type="evidence" value="ECO:0007669"/>
    <property type="project" value="UniProtKB-UniRule"/>
</dbReference>